<name>A0A6B8M4G6_9HYPH</name>
<dbReference type="AlphaFoldDB" id="A0A6B8M4G6"/>
<organism evidence="2 3">
    <name type="scientific">Methylocystis parvus</name>
    <dbReference type="NCBI Taxonomy" id="134"/>
    <lineage>
        <taxon>Bacteria</taxon>
        <taxon>Pseudomonadati</taxon>
        <taxon>Pseudomonadota</taxon>
        <taxon>Alphaproteobacteria</taxon>
        <taxon>Hyphomicrobiales</taxon>
        <taxon>Methylocystaceae</taxon>
        <taxon>Methylocystis</taxon>
    </lineage>
</organism>
<feature type="signal peptide" evidence="1">
    <location>
        <begin position="1"/>
        <end position="27"/>
    </location>
</feature>
<evidence type="ECO:0000256" key="1">
    <source>
        <dbReference type="SAM" id="SignalP"/>
    </source>
</evidence>
<keyword evidence="1" id="KW-0732">Signal</keyword>
<dbReference type="EMBL" id="CP044331">
    <property type="protein sequence ID" value="QGM97781.1"/>
    <property type="molecule type" value="Genomic_DNA"/>
</dbReference>
<protein>
    <submittedName>
        <fullName evidence="2">Cytochrome c</fullName>
    </submittedName>
</protein>
<dbReference type="SUPFAM" id="SSF47175">
    <property type="entry name" value="Cytochromes"/>
    <property type="match status" value="1"/>
</dbReference>
<evidence type="ECO:0000313" key="2">
    <source>
        <dbReference type="EMBL" id="QGM97781.1"/>
    </source>
</evidence>
<dbReference type="InterPro" id="IPR002321">
    <property type="entry name" value="Cyt_c_II"/>
</dbReference>
<keyword evidence="3" id="KW-1185">Reference proteome</keyword>
<dbReference type="Pfam" id="PF01322">
    <property type="entry name" value="Cytochrom_C_2"/>
    <property type="match status" value="1"/>
</dbReference>
<dbReference type="GO" id="GO:0009055">
    <property type="term" value="F:electron transfer activity"/>
    <property type="evidence" value="ECO:0007669"/>
    <property type="project" value="InterPro"/>
</dbReference>
<sequence length="170" mass="17902">MLKLSSRAHLVGVALLICGLAAATAEAQSPQPASPPAAPPSAAKQAVENRKAAYTLIGNYFRWFGGVAKGTIPYDEAEATKRAMRIALLSGIVEDAFPDGSNAGEPESKAKPDVWSNRADFDKKLKDFQAHAQALVDANAKEKGSTEAFKAAVATLAGDCKGCHETYKVK</sequence>
<dbReference type="Proteomes" id="UP000422569">
    <property type="component" value="Chromosome"/>
</dbReference>
<dbReference type="PROSITE" id="PS51009">
    <property type="entry name" value="CYTCII"/>
    <property type="match status" value="1"/>
</dbReference>
<feature type="chain" id="PRO_5025662383" evidence="1">
    <location>
        <begin position="28"/>
        <end position="170"/>
    </location>
</feature>
<dbReference type="GO" id="GO:0005506">
    <property type="term" value="F:iron ion binding"/>
    <property type="evidence" value="ECO:0007669"/>
    <property type="project" value="InterPro"/>
</dbReference>
<gene>
    <name evidence="2" type="ORF">F7D14_10070</name>
</gene>
<dbReference type="KEGG" id="mpar:F7D14_10070"/>
<reference evidence="2 3" key="1">
    <citation type="submission" date="2019-09" db="EMBL/GenBank/DDBJ databases">
        <title>Isolation and complete genome sequencing of Methylocystis species.</title>
        <authorList>
            <person name="Rumah B.L."/>
            <person name="Stead C.E."/>
            <person name="Stevens B.C."/>
            <person name="Minton N.P."/>
            <person name="Grosse-Honebrink A."/>
            <person name="Zhang Y."/>
        </authorList>
    </citation>
    <scope>NUCLEOTIDE SEQUENCE [LARGE SCALE GENOMIC DNA]</scope>
    <source>
        <strain evidence="2 3">BRCS2</strain>
    </source>
</reference>
<dbReference type="Gene3D" id="1.20.120.10">
    <property type="entry name" value="Cytochrome c/b562"/>
    <property type="match status" value="1"/>
</dbReference>
<dbReference type="RefSeq" id="WP_016917845.1">
    <property type="nucleotide sequence ID" value="NZ_CP044331.1"/>
</dbReference>
<dbReference type="GO" id="GO:0022900">
    <property type="term" value="P:electron transport chain"/>
    <property type="evidence" value="ECO:0007669"/>
    <property type="project" value="InterPro"/>
</dbReference>
<accession>A0A6B8M4G6</accession>
<evidence type="ECO:0000313" key="3">
    <source>
        <dbReference type="Proteomes" id="UP000422569"/>
    </source>
</evidence>
<dbReference type="InterPro" id="IPR010980">
    <property type="entry name" value="Cyt_c/b562"/>
</dbReference>
<dbReference type="GO" id="GO:0020037">
    <property type="term" value="F:heme binding"/>
    <property type="evidence" value="ECO:0007669"/>
    <property type="project" value="InterPro"/>
</dbReference>
<proteinExistence type="predicted"/>